<sequence>MMKRFFSFLLVLSTLLDAASAQTIYRSRKPGKESRPAAQNDTLPANSGSQAVAQGARANAVSARVGTKITQRGYRLEAKRVLDADQFGRNKYYSPNYRFSVDFNPMQSVAERRAQGVNLFSTWAHTEAEYNNLPFGDGFVYATEYGLHGPLEGAGYFERSLAAVEAHYQSLQSISGAQKGYWVANIENSNEWMPGSYDAPMPGYPYGGYGRGKFPEPWSSARKKTITLESTGEPNVTLETLAARGFAAWNREMITRRTNRIVLMLEIARRRSPAGAWIAYGASMYQGEPKLSNAYSTSVFQDGYADVSHIGGDADGNITLNGRRYQIKGDIYSHETFHLDYYYQFNFRMDKEEYTDIWINRNPTKQNYPAIWAAIKPRHVVADQKGHWQANRYRMKNRPGQSVRGTVCMRELQYEADKAGYVEGVPYPNDLIARVPPTMNTGCLDFLNGGDPCDDQPKIWIPPYEMYSYYAVHRFLEGGTPGAGFHIFHAPARFDPNREAGYNHEYHAVTALFQARNELQPYEKFFDSSTLVEDPEIQIGGRGAWSAYDGIQAYNYDGKGKYGPQKPAYSLRFQPTATGYQVLILGGMNQGWTDERTDNVRYQFPGMAEPVVFSVRLRGPAAQFFEFNVNKTDAGQIYTALPPAISASEKAGYAGRILTP</sequence>
<dbReference type="EMBL" id="CP053435">
    <property type="protein sequence ID" value="QJW90140.1"/>
    <property type="molecule type" value="Genomic_DNA"/>
</dbReference>
<evidence type="ECO:0000313" key="3">
    <source>
        <dbReference type="EMBL" id="QJW90140.1"/>
    </source>
</evidence>
<evidence type="ECO:0000256" key="1">
    <source>
        <dbReference type="SAM" id="MobiDB-lite"/>
    </source>
</evidence>
<feature type="signal peptide" evidence="2">
    <location>
        <begin position="1"/>
        <end position="18"/>
    </location>
</feature>
<accession>A0A6M5YA32</accession>
<feature type="compositionally biased region" description="Polar residues" evidence="1">
    <location>
        <begin position="37"/>
        <end position="51"/>
    </location>
</feature>
<gene>
    <name evidence="3" type="ORF">HNV11_12505</name>
</gene>
<reference evidence="3 4" key="1">
    <citation type="submission" date="2020-05" db="EMBL/GenBank/DDBJ databases">
        <title>Genome sequencing of Spirosoma sp. TS118.</title>
        <authorList>
            <person name="Lee J.-H."/>
            <person name="Jeong S."/>
            <person name="Zhao L."/>
            <person name="Jung J.-H."/>
            <person name="Kim M.-K."/>
            <person name="Lim S."/>
        </authorList>
    </citation>
    <scope>NUCLEOTIDE SEQUENCE [LARGE SCALE GENOMIC DNA]</scope>
    <source>
        <strain evidence="3 4">TS118</strain>
    </source>
</reference>
<evidence type="ECO:0000313" key="4">
    <source>
        <dbReference type="Proteomes" id="UP000502756"/>
    </source>
</evidence>
<keyword evidence="2" id="KW-0732">Signal</keyword>
<dbReference type="AlphaFoldDB" id="A0A6M5YA32"/>
<protein>
    <submittedName>
        <fullName evidence="3">Uncharacterized protein</fullName>
    </submittedName>
</protein>
<dbReference type="Proteomes" id="UP000502756">
    <property type="component" value="Chromosome"/>
</dbReference>
<keyword evidence="4" id="KW-1185">Reference proteome</keyword>
<feature type="region of interest" description="Disordered" evidence="1">
    <location>
        <begin position="27"/>
        <end position="51"/>
    </location>
</feature>
<name>A0A6M5YA32_9BACT</name>
<proteinExistence type="predicted"/>
<organism evidence="3 4">
    <name type="scientific">Spirosoma taeanense</name>
    <dbReference type="NCBI Taxonomy" id="2735870"/>
    <lineage>
        <taxon>Bacteria</taxon>
        <taxon>Pseudomonadati</taxon>
        <taxon>Bacteroidota</taxon>
        <taxon>Cytophagia</taxon>
        <taxon>Cytophagales</taxon>
        <taxon>Cytophagaceae</taxon>
        <taxon>Spirosoma</taxon>
    </lineage>
</organism>
<dbReference type="KEGG" id="stae:HNV11_12505"/>
<dbReference type="RefSeq" id="WP_171739985.1">
    <property type="nucleotide sequence ID" value="NZ_CP053435.1"/>
</dbReference>
<feature type="chain" id="PRO_5026905357" evidence="2">
    <location>
        <begin position="19"/>
        <end position="660"/>
    </location>
</feature>
<evidence type="ECO:0000256" key="2">
    <source>
        <dbReference type="SAM" id="SignalP"/>
    </source>
</evidence>